<dbReference type="AlphaFoldDB" id="A0A9W8N882"/>
<evidence type="ECO:0000313" key="4">
    <source>
        <dbReference type="EMBL" id="KAJ3562496.1"/>
    </source>
</evidence>
<organism evidence="4 5">
    <name type="scientific">Xylaria arbuscula</name>
    <dbReference type="NCBI Taxonomy" id="114810"/>
    <lineage>
        <taxon>Eukaryota</taxon>
        <taxon>Fungi</taxon>
        <taxon>Dikarya</taxon>
        <taxon>Ascomycota</taxon>
        <taxon>Pezizomycotina</taxon>
        <taxon>Sordariomycetes</taxon>
        <taxon>Xylariomycetidae</taxon>
        <taxon>Xylariales</taxon>
        <taxon>Xylariaceae</taxon>
        <taxon>Xylaria</taxon>
    </lineage>
</organism>
<name>A0A9W8N882_9PEZI</name>
<keyword evidence="2" id="KW-1133">Transmembrane helix</keyword>
<keyword evidence="5" id="KW-1185">Reference proteome</keyword>
<sequence>MHPSPWRIPGLLPYPSTYADTVNDPVVASSPSPSSTTTTTTTTIPLLQPSPPSSSRDAGLARHAALIHRGGSSQPADPDFEFDLELEEYPNDAASRQHRNEAKREAKKRWLDEQDDMKFSHSVQFNAVPDWSSHYIAYSNLKKLSVLPISLPFFSALVPLISLYYIAIPPTDLCSIASTSWKRRYINPVSQMSRPGPSFERKTPRPSSRGR</sequence>
<feature type="domain" description="SPX" evidence="3">
    <location>
        <begin position="117"/>
        <end position="211"/>
    </location>
</feature>
<keyword evidence="2" id="KW-0812">Transmembrane</keyword>
<accession>A0A9W8N882</accession>
<feature type="region of interest" description="Disordered" evidence="1">
    <location>
        <begin position="25"/>
        <end position="60"/>
    </location>
</feature>
<dbReference type="EMBL" id="JANPWZ010001894">
    <property type="protein sequence ID" value="KAJ3562496.1"/>
    <property type="molecule type" value="Genomic_DNA"/>
</dbReference>
<proteinExistence type="predicted"/>
<evidence type="ECO:0000313" key="5">
    <source>
        <dbReference type="Proteomes" id="UP001148614"/>
    </source>
</evidence>
<evidence type="ECO:0000256" key="2">
    <source>
        <dbReference type="SAM" id="Phobius"/>
    </source>
</evidence>
<feature type="compositionally biased region" description="Low complexity" evidence="1">
    <location>
        <begin position="29"/>
        <end position="47"/>
    </location>
</feature>
<dbReference type="InterPro" id="IPR004331">
    <property type="entry name" value="SPX_dom"/>
</dbReference>
<dbReference type="PROSITE" id="PS51382">
    <property type="entry name" value="SPX"/>
    <property type="match status" value="1"/>
</dbReference>
<dbReference type="Pfam" id="PF03105">
    <property type="entry name" value="SPX"/>
    <property type="match status" value="1"/>
</dbReference>
<evidence type="ECO:0000259" key="3">
    <source>
        <dbReference type="PROSITE" id="PS51382"/>
    </source>
</evidence>
<reference evidence="4" key="1">
    <citation type="submission" date="2022-07" db="EMBL/GenBank/DDBJ databases">
        <title>Genome Sequence of Xylaria arbuscula.</title>
        <authorList>
            <person name="Buettner E."/>
        </authorList>
    </citation>
    <scope>NUCLEOTIDE SEQUENCE</scope>
    <source>
        <strain evidence="4">VT107</strain>
    </source>
</reference>
<comment type="caution">
    <text evidence="4">The sequence shown here is derived from an EMBL/GenBank/DDBJ whole genome shotgun (WGS) entry which is preliminary data.</text>
</comment>
<keyword evidence="2" id="KW-0472">Membrane</keyword>
<feature type="region of interest" description="Disordered" evidence="1">
    <location>
        <begin position="192"/>
        <end position="211"/>
    </location>
</feature>
<evidence type="ECO:0000256" key="1">
    <source>
        <dbReference type="SAM" id="MobiDB-lite"/>
    </source>
</evidence>
<feature type="transmembrane region" description="Helical" evidence="2">
    <location>
        <begin position="144"/>
        <end position="167"/>
    </location>
</feature>
<dbReference type="Proteomes" id="UP001148614">
    <property type="component" value="Unassembled WGS sequence"/>
</dbReference>
<gene>
    <name evidence="4" type="ORF">NPX13_g8547</name>
</gene>
<protein>
    <recommendedName>
        <fullName evidence="3">SPX domain-containing protein</fullName>
    </recommendedName>
</protein>